<feature type="compositionally biased region" description="Polar residues" evidence="1">
    <location>
        <begin position="574"/>
        <end position="586"/>
    </location>
</feature>
<name>A0AAD4RCP3_9BILA</name>
<comment type="caution">
    <text evidence="2">The sequence shown here is derived from an EMBL/GenBank/DDBJ whole genome shotgun (WGS) entry which is preliminary data.</text>
</comment>
<feature type="compositionally biased region" description="Pro residues" evidence="1">
    <location>
        <begin position="323"/>
        <end position="341"/>
    </location>
</feature>
<dbReference type="AlphaFoldDB" id="A0AAD4RCP3"/>
<evidence type="ECO:0000313" key="3">
    <source>
        <dbReference type="Proteomes" id="UP001201812"/>
    </source>
</evidence>
<proteinExistence type="predicted"/>
<feature type="compositionally biased region" description="Polar residues" evidence="1">
    <location>
        <begin position="275"/>
        <end position="311"/>
    </location>
</feature>
<dbReference type="EMBL" id="JAKKPZ010000002">
    <property type="protein sequence ID" value="KAI1726333.1"/>
    <property type="molecule type" value="Genomic_DNA"/>
</dbReference>
<dbReference type="Proteomes" id="UP001201812">
    <property type="component" value="Unassembled WGS sequence"/>
</dbReference>
<feature type="compositionally biased region" description="Low complexity" evidence="1">
    <location>
        <begin position="617"/>
        <end position="640"/>
    </location>
</feature>
<feature type="compositionally biased region" description="Polar residues" evidence="1">
    <location>
        <begin position="650"/>
        <end position="660"/>
    </location>
</feature>
<feature type="compositionally biased region" description="Polar residues" evidence="1">
    <location>
        <begin position="346"/>
        <end position="394"/>
    </location>
</feature>
<evidence type="ECO:0000313" key="2">
    <source>
        <dbReference type="EMBL" id="KAI1726333.1"/>
    </source>
</evidence>
<feature type="region of interest" description="Disordered" evidence="1">
    <location>
        <begin position="1"/>
        <end position="23"/>
    </location>
</feature>
<feature type="region of interest" description="Disordered" evidence="1">
    <location>
        <begin position="265"/>
        <end position="450"/>
    </location>
</feature>
<feature type="compositionally biased region" description="Pro residues" evidence="1">
    <location>
        <begin position="554"/>
        <end position="572"/>
    </location>
</feature>
<feature type="compositionally biased region" description="Pro residues" evidence="1">
    <location>
        <begin position="590"/>
        <end position="616"/>
    </location>
</feature>
<feature type="compositionally biased region" description="Polar residues" evidence="1">
    <location>
        <begin position="530"/>
        <end position="543"/>
    </location>
</feature>
<protein>
    <submittedName>
        <fullName evidence="2">CRE-PQN-74 protein</fullName>
    </submittedName>
</protein>
<feature type="region of interest" description="Disordered" evidence="1">
    <location>
        <begin position="530"/>
        <end position="661"/>
    </location>
</feature>
<evidence type="ECO:0000256" key="1">
    <source>
        <dbReference type="SAM" id="MobiDB-lite"/>
    </source>
</evidence>
<reference evidence="2" key="1">
    <citation type="submission" date="2022-01" db="EMBL/GenBank/DDBJ databases">
        <title>Genome Sequence Resource for Two Populations of Ditylenchus destructor, the Migratory Endoparasitic Phytonematode.</title>
        <authorList>
            <person name="Zhang H."/>
            <person name="Lin R."/>
            <person name="Xie B."/>
        </authorList>
    </citation>
    <scope>NUCLEOTIDE SEQUENCE</scope>
    <source>
        <strain evidence="2">BazhouSP</strain>
    </source>
</reference>
<organism evidence="2 3">
    <name type="scientific">Ditylenchus destructor</name>
    <dbReference type="NCBI Taxonomy" id="166010"/>
    <lineage>
        <taxon>Eukaryota</taxon>
        <taxon>Metazoa</taxon>
        <taxon>Ecdysozoa</taxon>
        <taxon>Nematoda</taxon>
        <taxon>Chromadorea</taxon>
        <taxon>Rhabditida</taxon>
        <taxon>Tylenchina</taxon>
        <taxon>Tylenchomorpha</taxon>
        <taxon>Sphaerularioidea</taxon>
        <taxon>Anguinidae</taxon>
        <taxon>Anguininae</taxon>
        <taxon>Ditylenchus</taxon>
    </lineage>
</organism>
<keyword evidence="3" id="KW-1185">Reference proteome</keyword>
<sequence>MTEADQLQLMSDQQHSQHKDSVREPAVRDFLVVRNTVEEVESSDTIAPPVQNIQLLQSSPVPHWRVILGDLCQLPNVRRPAEDPRKFAECTPLGDTNNANRNDLGIWRMRECPPSTEFVSLAQLCMPSESVLLQQQLCDDPQLSEQFDFCPPQNSTQMWLTMRKVEHMPRHCICPKDDLNCDCKPAEVEVLEPHVFPLSKNDVALRRKHRYPITSLPDCPCPPLRTNCVCMDSQRHQPQVFMDCCCAPAQPPPCQCVPITEGNQINTSPFPPLQPSSGQTQQFGPPPSGFNQPQQPVQPQATGPFQPQIPQTHFEAGQYQQPNYPPPVQPYPQQQAPPPSSYDPGLTSTNVQPPNQVPFSGQNFVQSGQGVQNFVSGQPPALQTQQFPPSNYIGNHQGEFHTPGEQPMGQSYIAPPLQSSGYNQMPPQPQFPPQTAGQPSNQLGGYPMTQPPTYIPPPTLQESSTTPVIQSQPCPLVQPGDIEKAHYQSICSWMLDPLANDPESRTHFLQCKPPTPSNLPPSGYYGPYSNINQPYGSQTSGVVPSSGAIVPGLLPQPQPQPQIQPQFPPQPQPSNIGGQIPPSSGTYEYPGPPHISLPPYNPPPHMGSGYPPPAPAGPQTQPIQTQVPNIQSPSIPQQPQAGLQTGGWGPNTNQGPSISQPFVPAAPGYPSPNQPMGLPFPNTGTETGPYVGSNTNIVRPATGDGSLNRIRIYECTCTGGVQIGTCGPNLQCPGQSICQVGLITPQVVGNFTYSNLLTPK</sequence>
<gene>
    <name evidence="2" type="ORF">DdX_03048</name>
</gene>
<accession>A0AAD4RCP3</accession>